<protein>
    <submittedName>
        <fullName evidence="1">Uncharacterized protein</fullName>
    </submittedName>
</protein>
<gene>
    <name evidence="1" type="ORF">C8J25_11823</name>
</gene>
<name>A0A2T5TWI4_9SPHN</name>
<dbReference type="Proteomes" id="UP000244013">
    <property type="component" value="Unassembled WGS sequence"/>
</dbReference>
<evidence type="ECO:0000313" key="1">
    <source>
        <dbReference type="EMBL" id="PTW43581.1"/>
    </source>
</evidence>
<organism evidence="1 2">
    <name type="scientific">Sphingomonas faeni</name>
    <dbReference type="NCBI Taxonomy" id="185950"/>
    <lineage>
        <taxon>Bacteria</taxon>
        <taxon>Pseudomonadati</taxon>
        <taxon>Pseudomonadota</taxon>
        <taxon>Alphaproteobacteria</taxon>
        <taxon>Sphingomonadales</taxon>
        <taxon>Sphingomonadaceae</taxon>
        <taxon>Sphingomonas</taxon>
    </lineage>
</organism>
<dbReference type="AlphaFoldDB" id="A0A2T5TWI4"/>
<comment type="caution">
    <text evidence="1">The sequence shown here is derived from an EMBL/GenBank/DDBJ whole genome shotgun (WGS) entry which is preliminary data.</text>
</comment>
<accession>A0A2T5TWI4</accession>
<dbReference type="EMBL" id="QAYE01000018">
    <property type="protein sequence ID" value="PTW43581.1"/>
    <property type="molecule type" value="Genomic_DNA"/>
</dbReference>
<evidence type="ECO:0000313" key="2">
    <source>
        <dbReference type="Proteomes" id="UP000244013"/>
    </source>
</evidence>
<proteinExistence type="predicted"/>
<sequence length="74" mass="7775">MTRYAKPMSYRVQIAPRPIVIDDDGLPVPNSHVLEIIFPTDSIDTAAGPTSSIIGAGIAKILVADVTVRGVGLC</sequence>
<reference evidence="1 2" key="1">
    <citation type="submission" date="2018-04" db="EMBL/GenBank/DDBJ databases">
        <title>Genomic Encyclopedia of Type Strains, Phase III (KMG-III): the genomes of soil and plant-associated and newly described type strains.</title>
        <authorList>
            <person name="Whitman W."/>
        </authorList>
    </citation>
    <scope>NUCLEOTIDE SEQUENCE [LARGE SCALE GENOMIC DNA]</scope>
    <source>
        <strain evidence="1 2">MA-olki</strain>
    </source>
</reference>